<evidence type="ECO:0000256" key="5">
    <source>
        <dbReference type="ARBA" id="ARBA00022723"/>
    </source>
</evidence>
<evidence type="ECO:0000259" key="10">
    <source>
        <dbReference type="Pfam" id="PF00365"/>
    </source>
</evidence>
<dbReference type="SUPFAM" id="SSF53784">
    <property type="entry name" value="Phosphofructokinase"/>
    <property type="match status" value="1"/>
</dbReference>
<protein>
    <recommendedName>
        <fullName evidence="9">6-phosphofructokinase</fullName>
        <ecNumber evidence="9">2.7.1.-</ecNumber>
    </recommendedName>
</protein>
<keyword evidence="4 9" id="KW-0808">Transferase</keyword>
<gene>
    <name evidence="11" type="ORF">LRS13_19510</name>
</gene>
<keyword evidence="7 9" id="KW-0460">Magnesium</keyword>
<dbReference type="EMBL" id="CP088295">
    <property type="protein sequence ID" value="UUY02852.1"/>
    <property type="molecule type" value="Genomic_DNA"/>
</dbReference>
<comment type="cofactor">
    <cofactor evidence="1 9">
        <name>Mg(2+)</name>
        <dbReference type="ChEBI" id="CHEBI:18420"/>
    </cofactor>
</comment>
<keyword evidence="12" id="KW-1185">Reference proteome</keyword>
<evidence type="ECO:0000256" key="3">
    <source>
        <dbReference type="ARBA" id="ARBA00022490"/>
    </source>
</evidence>
<dbReference type="Gene3D" id="3.40.50.450">
    <property type="match status" value="1"/>
</dbReference>
<evidence type="ECO:0000256" key="7">
    <source>
        <dbReference type="ARBA" id="ARBA00022842"/>
    </source>
</evidence>
<feature type="binding site" description="in other chain" evidence="9">
    <location>
        <begin position="277"/>
        <end position="280"/>
    </location>
    <ligand>
        <name>substrate</name>
        <note>ligand shared between dimeric partners</note>
    </ligand>
</feature>
<comment type="caution">
    <text evidence="9">Lacks conserved residue(s) required for the propagation of feature annotation.</text>
</comment>
<dbReference type="NCBIfam" id="NF002872">
    <property type="entry name" value="PRK03202.1"/>
    <property type="match status" value="1"/>
</dbReference>
<feature type="binding site" description="in other chain" evidence="9">
    <location>
        <begin position="126"/>
        <end position="128"/>
    </location>
    <ligand>
        <name>substrate</name>
        <note>ligand shared between dimeric partners</note>
    </ligand>
</feature>
<keyword evidence="8 9" id="KW-0324">Glycolysis</keyword>
<comment type="pathway">
    <text evidence="2 9">Carbohydrate degradation; glycolysis; D-glyceraldehyde 3-phosphate and glycerone phosphate from D-glucose: step 3/4.</text>
</comment>
<dbReference type="PROSITE" id="PS00433">
    <property type="entry name" value="PHOSPHOFRUCTOKINASE"/>
    <property type="match status" value="1"/>
</dbReference>
<dbReference type="RefSeq" id="WP_353863374.1">
    <property type="nucleotide sequence ID" value="NZ_CP088295.1"/>
</dbReference>
<evidence type="ECO:0000256" key="4">
    <source>
        <dbReference type="ARBA" id="ARBA00022679"/>
    </source>
</evidence>
<evidence type="ECO:0000256" key="8">
    <source>
        <dbReference type="ARBA" id="ARBA00023152"/>
    </source>
</evidence>
<comment type="subcellular location">
    <subcellularLocation>
        <location evidence="9">Cytoplasm</location>
    </subcellularLocation>
</comment>
<dbReference type="PRINTS" id="PR00476">
    <property type="entry name" value="PHFRCTKINASE"/>
</dbReference>
<evidence type="ECO:0000256" key="2">
    <source>
        <dbReference type="ARBA" id="ARBA00004679"/>
    </source>
</evidence>
<dbReference type="EC" id="2.7.1.-" evidence="9"/>
<dbReference type="PANTHER" id="PTHR13697:SF52">
    <property type="entry name" value="ATP-DEPENDENT 6-PHOSPHOFRUCTOKINASE 3"/>
    <property type="match status" value="1"/>
</dbReference>
<feature type="domain" description="Phosphofructokinase" evidence="10">
    <location>
        <begin position="2"/>
        <end position="302"/>
    </location>
</feature>
<dbReference type="PANTHER" id="PTHR13697">
    <property type="entry name" value="PHOSPHOFRUCTOKINASE"/>
    <property type="match status" value="1"/>
</dbReference>
<feature type="binding site" evidence="9">
    <location>
        <position position="103"/>
    </location>
    <ligand>
        <name>Mg(2+)</name>
        <dbReference type="ChEBI" id="CHEBI:18420"/>
        <note>catalytic</note>
    </ligand>
</feature>
<feature type="binding site" evidence="9">
    <location>
        <position position="163"/>
    </location>
    <ligand>
        <name>substrate</name>
        <note>ligand shared between dimeric partners</note>
    </ligand>
</feature>
<reference evidence="12" key="1">
    <citation type="submission" date="2021-11" db="EMBL/GenBank/DDBJ databases">
        <title>Cultivation dependent microbiological survey of springs from the worlds oldest radium mine currently devoted to the extraction of radon-saturated water.</title>
        <authorList>
            <person name="Kapinusova G."/>
            <person name="Smrhova T."/>
            <person name="Strejcek M."/>
            <person name="Suman J."/>
            <person name="Jani K."/>
            <person name="Pajer P."/>
            <person name="Uhlik O."/>
        </authorList>
    </citation>
    <scope>NUCLEOTIDE SEQUENCE [LARGE SCALE GENOMIC DNA]</scope>
    <source>
        <strain evidence="12">J379</strain>
    </source>
</reference>
<sequence>MRVGILTAGGDCPGLNAVIRAAARRLMSEGHEPVGLLRGYRGLAEPELRMELDDRAVSGILHLGGTIVSTSSFDPFMEPQGVERVLAAQQSHPLDAIIGIGGEHTQWITARLHEQLGLPVVGVPKTIDNDVVGTDYTFGFDTAVQVATDAIDRLHTTAQSHDRVMIVEVMGRNSGWIALYSGIAGGADGILVPEIDTTVEELVATIERRHNKGKNFSIIVVAEGAKLAFEGQEAEQILASEETDEYGYVRLGGIGAILGQELEKRTGFETRITVLGHVQRGGTPTATDRVLATRYGIKAADMVMAGEFGRMAALVDNKITSIPLTDVDGVKPIDFEILEEAKVFFG</sequence>
<evidence type="ECO:0000313" key="11">
    <source>
        <dbReference type="EMBL" id="UUY02852.1"/>
    </source>
</evidence>
<dbReference type="InterPro" id="IPR015912">
    <property type="entry name" value="Phosphofructokinase_CS"/>
</dbReference>
<dbReference type="PIRSF" id="PIRSF000532">
    <property type="entry name" value="ATP_PFK_prok"/>
    <property type="match status" value="1"/>
</dbReference>
<proteinExistence type="inferred from homology"/>
<organism evidence="11 12">
    <name type="scientific">Svornostia abyssi</name>
    <dbReference type="NCBI Taxonomy" id="2898438"/>
    <lineage>
        <taxon>Bacteria</taxon>
        <taxon>Bacillati</taxon>
        <taxon>Actinomycetota</taxon>
        <taxon>Thermoleophilia</taxon>
        <taxon>Solirubrobacterales</taxon>
        <taxon>Baekduiaceae</taxon>
        <taxon>Svornostia</taxon>
    </lineage>
</organism>
<evidence type="ECO:0000256" key="9">
    <source>
        <dbReference type="HAMAP-Rule" id="MF_01976"/>
    </source>
</evidence>
<dbReference type="InterPro" id="IPR022953">
    <property type="entry name" value="ATP_PFK"/>
</dbReference>
<feature type="active site" description="Proton acceptor" evidence="9">
    <location>
        <position position="128"/>
    </location>
</feature>
<keyword evidence="6 9" id="KW-0418">Kinase</keyword>
<feature type="binding site" evidence="9">
    <location>
        <position position="271"/>
    </location>
    <ligand>
        <name>substrate</name>
        <note>ligand shared between dimeric partners</note>
    </ligand>
</feature>
<comment type="similarity">
    <text evidence="9">Belongs to the phosphofructokinase type A (PFKA) family. Mixed-substrate PFK group III subfamily.</text>
</comment>
<dbReference type="InterPro" id="IPR035966">
    <property type="entry name" value="PKF_sf"/>
</dbReference>
<dbReference type="InterPro" id="IPR012829">
    <property type="entry name" value="Phosphofructokinase_III"/>
</dbReference>
<evidence type="ECO:0000256" key="6">
    <source>
        <dbReference type="ARBA" id="ARBA00022777"/>
    </source>
</evidence>
<dbReference type="Gene3D" id="3.40.50.460">
    <property type="entry name" value="Phosphofructokinase domain"/>
    <property type="match status" value="1"/>
</dbReference>
<dbReference type="InterPro" id="IPR000023">
    <property type="entry name" value="Phosphofructokinase_dom"/>
</dbReference>
<comment type="subunit">
    <text evidence="9">Homodimer or homotetramer.</text>
</comment>
<name>A0ABY5PE05_9ACTN</name>
<keyword evidence="5 9" id="KW-0479">Metal-binding</keyword>
<feature type="binding site" description="in other chain" evidence="9">
    <location>
        <begin position="170"/>
        <end position="172"/>
    </location>
    <ligand>
        <name>substrate</name>
        <note>ligand shared between dimeric partners</note>
    </ligand>
</feature>
<feature type="binding site" description="in other chain" evidence="9">
    <location>
        <position position="223"/>
    </location>
    <ligand>
        <name>substrate</name>
        <note>ligand shared between dimeric partners</note>
    </ligand>
</feature>
<dbReference type="InterPro" id="IPR012003">
    <property type="entry name" value="ATP_PFK_prok-type"/>
</dbReference>
<keyword evidence="3 9" id="KW-0963">Cytoplasm</keyword>
<dbReference type="Pfam" id="PF00365">
    <property type="entry name" value="PFK"/>
    <property type="match status" value="1"/>
</dbReference>
<evidence type="ECO:0000256" key="1">
    <source>
        <dbReference type="ARBA" id="ARBA00001946"/>
    </source>
</evidence>
<comment type="function">
    <text evidence="9">Catalyzes the phosphorylation of D-fructose 6-phosphate to fructose 1,6-bisphosphate, the first committing step of glycolysis.</text>
</comment>
<dbReference type="HAMAP" id="MF_01976">
    <property type="entry name" value="Phosphofructokinase_III"/>
    <property type="match status" value="1"/>
</dbReference>
<accession>A0ABY5PE05</accession>
<dbReference type="Proteomes" id="UP001058860">
    <property type="component" value="Chromosome"/>
</dbReference>
<evidence type="ECO:0000313" key="12">
    <source>
        <dbReference type="Proteomes" id="UP001058860"/>
    </source>
</evidence>